<gene>
    <name evidence="10" type="ORF">SI65_07539</name>
</gene>
<dbReference type="GO" id="GO:0005634">
    <property type="term" value="C:nucleus"/>
    <property type="evidence" value="ECO:0007669"/>
    <property type="project" value="UniProtKB-SubCell"/>
</dbReference>
<dbReference type="SUPFAM" id="SSF57667">
    <property type="entry name" value="beta-beta-alpha zinc fingers"/>
    <property type="match status" value="1"/>
</dbReference>
<dbReference type="InterPro" id="IPR051059">
    <property type="entry name" value="VerF-like"/>
</dbReference>
<dbReference type="PROSITE" id="PS50157">
    <property type="entry name" value="ZINC_FINGER_C2H2_2"/>
    <property type="match status" value="1"/>
</dbReference>
<evidence type="ECO:0000256" key="8">
    <source>
        <dbReference type="SAM" id="MobiDB-lite"/>
    </source>
</evidence>
<dbReference type="PROSITE" id="PS00028">
    <property type="entry name" value="ZINC_FINGER_C2H2_1"/>
    <property type="match status" value="1"/>
</dbReference>
<comment type="subcellular location">
    <subcellularLocation>
        <location evidence="1">Nucleus</location>
    </subcellularLocation>
</comment>
<dbReference type="STRING" id="573508.A0A1E3B845"/>
<feature type="domain" description="C2H2-type" evidence="9">
    <location>
        <begin position="21"/>
        <end position="48"/>
    </location>
</feature>
<dbReference type="Gene3D" id="3.30.160.60">
    <property type="entry name" value="Classic Zinc Finger"/>
    <property type="match status" value="2"/>
</dbReference>
<dbReference type="Pfam" id="PF04082">
    <property type="entry name" value="Fungal_trans"/>
    <property type="match status" value="1"/>
</dbReference>
<feature type="region of interest" description="Disordered" evidence="8">
    <location>
        <begin position="290"/>
        <end position="310"/>
    </location>
</feature>
<dbReference type="GO" id="GO:0006351">
    <property type="term" value="P:DNA-templated transcription"/>
    <property type="evidence" value="ECO:0007669"/>
    <property type="project" value="InterPro"/>
</dbReference>
<dbReference type="AlphaFoldDB" id="A0A1E3B845"/>
<feature type="compositionally biased region" description="Polar residues" evidence="8">
    <location>
        <begin position="1"/>
        <end position="11"/>
    </location>
</feature>
<feature type="region of interest" description="Disordered" evidence="8">
    <location>
        <begin position="183"/>
        <end position="203"/>
    </location>
</feature>
<evidence type="ECO:0000256" key="7">
    <source>
        <dbReference type="PROSITE-ProRule" id="PRU00042"/>
    </source>
</evidence>
<name>A0A1E3B845_ASPCR</name>
<dbReference type="OrthoDB" id="654211at2759"/>
<evidence type="ECO:0000259" key="9">
    <source>
        <dbReference type="PROSITE" id="PS50157"/>
    </source>
</evidence>
<dbReference type="Proteomes" id="UP000094569">
    <property type="component" value="Unassembled WGS sequence"/>
</dbReference>
<dbReference type="CDD" id="cd12148">
    <property type="entry name" value="fungal_TF_MHR"/>
    <property type="match status" value="1"/>
</dbReference>
<evidence type="ECO:0000256" key="2">
    <source>
        <dbReference type="ARBA" id="ARBA00022723"/>
    </source>
</evidence>
<evidence type="ECO:0000256" key="1">
    <source>
        <dbReference type="ARBA" id="ARBA00004123"/>
    </source>
</evidence>
<dbReference type="InterPro" id="IPR013087">
    <property type="entry name" value="Znf_C2H2_type"/>
</dbReference>
<dbReference type="GO" id="GO:0008270">
    <property type="term" value="F:zinc ion binding"/>
    <property type="evidence" value="ECO:0007669"/>
    <property type="project" value="UniProtKB-KW"/>
</dbReference>
<feature type="region of interest" description="Disordered" evidence="8">
    <location>
        <begin position="69"/>
        <end position="88"/>
    </location>
</feature>
<feature type="compositionally biased region" description="Polar residues" evidence="8">
    <location>
        <begin position="293"/>
        <end position="304"/>
    </location>
</feature>
<dbReference type="Pfam" id="PF00096">
    <property type="entry name" value="zf-C2H2"/>
    <property type="match status" value="1"/>
</dbReference>
<keyword evidence="5" id="KW-0862">Zinc</keyword>
<keyword evidence="4 7" id="KW-0863">Zinc-finger</keyword>
<accession>A0A1E3B845</accession>
<keyword evidence="3" id="KW-0677">Repeat</keyword>
<evidence type="ECO:0000256" key="5">
    <source>
        <dbReference type="ARBA" id="ARBA00022833"/>
    </source>
</evidence>
<evidence type="ECO:0000313" key="11">
    <source>
        <dbReference type="Proteomes" id="UP000094569"/>
    </source>
</evidence>
<proteinExistence type="predicted"/>
<keyword evidence="2" id="KW-0479">Metal-binding</keyword>
<dbReference type="FunFam" id="3.30.160.60:FF:002343">
    <property type="entry name" value="Zinc finger protein 33A"/>
    <property type="match status" value="1"/>
</dbReference>
<dbReference type="InterPro" id="IPR036236">
    <property type="entry name" value="Znf_C2H2_sf"/>
</dbReference>
<feature type="region of interest" description="Disordered" evidence="8">
    <location>
        <begin position="1"/>
        <end position="21"/>
    </location>
</feature>
<dbReference type="PANTHER" id="PTHR40626:SF10">
    <property type="entry name" value="C2H2-TYPE DOMAIN-CONTAINING PROTEIN"/>
    <property type="match status" value="1"/>
</dbReference>
<keyword evidence="6" id="KW-0539">Nucleus</keyword>
<evidence type="ECO:0000256" key="4">
    <source>
        <dbReference type="ARBA" id="ARBA00022771"/>
    </source>
</evidence>
<dbReference type="EMBL" id="JXNT01000009">
    <property type="protein sequence ID" value="ODM17140.1"/>
    <property type="molecule type" value="Genomic_DNA"/>
</dbReference>
<dbReference type="SMART" id="SM00355">
    <property type="entry name" value="ZnF_C2H2"/>
    <property type="match status" value="2"/>
</dbReference>
<keyword evidence="11" id="KW-1185">Reference proteome</keyword>
<feature type="compositionally biased region" description="Polar residues" evidence="8">
    <location>
        <begin position="193"/>
        <end position="202"/>
    </location>
</feature>
<evidence type="ECO:0000313" key="10">
    <source>
        <dbReference type="EMBL" id="ODM17140.1"/>
    </source>
</evidence>
<protein>
    <recommendedName>
        <fullName evidence="9">C2H2-type domain-containing protein</fullName>
    </recommendedName>
</protein>
<dbReference type="GO" id="GO:0000981">
    <property type="term" value="F:DNA-binding transcription factor activity, RNA polymerase II-specific"/>
    <property type="evidence" value="ECO:0007669"/>
    <property type="project" value="InterPro"/>
</dbReference>
<dbReference type="GO" id="GO:0000785">
    <property type="term" value="C:chromatin"/>
    <property type="evidence" value="ECO:0007669"/>
    <property type="project" value="TreeGrafter"/>
</dbReference>
<evidence type="ECO:0000256" key="3">
    <source>
        <dbReference type="ARBA" id="ARBA00022737"/>
    </source>
</evidence>
<dbReference type="VEuPathDB" id="FungiDB:SI65_07539"/>
<organism evidence="10 11">
    <name type="scientific">Aspergillus cristatus</name>
    <name type="common">Chinese Fuzhuan brick tea-fermentation fungus</name>
    <name type="synonym">Eurotium cristatum</name>
    <dbReference type="NCBI Taxonomy" id="573508"/>
    <lineage>
        <taxon>Eukaryota</taxon>
        <taxon>Fungi</taxon>
        <taxon>Dikarya</taxon>
        <taxon>Ascomycota</taxon>
        <taxon>Pezizomycotina</taxon>
        <taxon>Eurotiomycetes</taxon>
        <taxon>Eurotiomycetidae</taxon>
        <taxon>Eurotiales</taxon>
        <taxon>Aspergillaceae</taxon>
        <taxon>Aspergillus</taxon>
        <taxon>Aspergillus subgen. Aspergillus</taxon>
    </lineage>
</organism>
<evidence type="ECO:0000256" key="6">
    <source>
        <dbReference type="ARBA" id="ARBA00023242"/>
    </source>
</evidence>
<dbReference type="GO" id="GO:0000978">
    <property type="term" value="F:RNA polymerase II cis-regulatory region sequence-specific DNA binding"/>
    <property type="evidence" value="ECO:0007669"/>
    <property type="project" value="InterPro"/>
</dbReference>
<dbReference type="InterPro" id="IPR007219">
    <property type="entry name" value="XnlR_reg_dom"/>
</dbReference>
<dbReference type="PANTHER" id="PTHR40626">
    <property type="entry name" value="MIP31509P"/>
    <property type="match status" value="1"/>
</dbReference>
<sequence>MDPSSTGQTPEITPVGKRKPRTCPHCKRHFRRHEHLQRHIRTHTNEKPYECTCGASYARRDLLKRHQSIAHSPKTSLTTPVTGNSSDVQYSESRDANAAFIEPISWGLPGTRNTPAESVEQQGQLTEYQSAGDSSLLDAYDPLQDFEYFSHSLGLTSDWALPSEFDISRIMVREPIYHLLPTSSVSHERQEHSASSQQNHPLTQFPVERDAVGEFGVLTFPVLKITEEHRSRLLQSLVQFQTTLDNCDPEIILAMAALGAQYRHEHRKGTLLFYAAKAILQDKALERERKATNRNLSSRTTEPLTDSRHDPSYNELMREARCALYLIFFATWHREPDIVREAFNLQSFLARCVRESRLYEDEEALRNVATDWHAWVEQESHRRIKLFSFAFLNLQSIAFNVPPVILSDEINLRLPCSCMEWLAPCYERWATIRGPGHQEQMRFQDALAQLARISQDPNSIDSQPVPSTLANYILLHALIQRILLMYQAFRFIVMENTLYCSPKRKKSGISSVHGRPNGNEPLNQALTLGIQTAPFLSCSYGTFQSRDPGQIANKLLDLPRLPGGPHLLPAILHATHALSIPVKLGISFVSRGHTYVSSIQHSLCGMEFAVFISKWLHCISESRTRRSLDEHEIRLINWISDIVEEGRTSGDEDLCPGLASPSDCLHLAYAAKNMHLFRVAHNDAIVGGVGGTSTEIRKCLQTSPLFMSRNCTFKIASANWPVKVKYGLSRGDYDHQCEKLQHQHNNTILVDLYSDDDKENPQN</sequence>
<reference evidence="10 11" key="1">
    <citation type="journal article" date="2016" name="BMC Genomics">
        <title>Comparative genomic and transcriptomic analyses of the Fuzhuan brick tea-fermentation fungus Aspergillus cristatus.</title>
        <authorList>
            <person name="Ge Y."/>
            <person name="Wang Y."/>
            <person name="Liu Y."/>
            <person name="Tan Y."/>
            <person name="Ren X."/>
            <person name="Zhang X."/>
            <person name="Hyde K.D."/>
            <person name="Liu Y."/>
            <person name="Liu Z."/>
        </authorList>
    </citation>
    <scope>NUCLEOTIDE SEQUENCE [LARGE SCALE GENOMIC DNA]</scope>
    <source>
        <strain evidence="10 11">GZAAS20.1005</strain>
    </source>
</reference>
<comment type="caution">
    <text evidence="10">The sequence shown here is derived from an EMBL/GenBank/DDBJ whole genome shotgun (WGS) entry which is preliminary data.</text>
</comment>